<dbReference type="AlphaFoldDB" id="A0A316TP04"/>
<dbReference type="OrthoDB" id="9923566at2"/>
<proteinExistence type="predicted"/>
<dbReference type="Proteomes" id="UP000245533">
    <property type="component" value="Unassembled WGS sequence"/>
</dbReference>
<evidence type="ECO:0000256" key="1">
    <source>
        <dbReference type="SAM" id="Phobius"/>
    </source>
</evidence>
<dbReference type="RefSeq" id="WP_109647136.1">
    <property type="nucleotide sequence ID" value="NZ_QGGB01000007.1"/>
</dbReference>
<keyword evidence="3" id="KW-1185">Reference proteome</keyword>
<evidence type="ECO:0000313" key="3">
    <source>
        <dbReference type="Proteomes" id="UP000245533"/>
    </source>
</evidence>
<evidence type="ECO:0000313" key="2">
    <source>
        <dbReference type="EMBL" id="PWN06343.1"/>
    </source>
</evidence>
<comment type="caution">
    <text evidence="2">The sequence shown here is derived from an EMBL/GenBank/DDBJ whole genome shotgun (WGS) entry which is preliminary data.</text>
</comment>
<keyword evidence="1" id="KW-0812">Transmembrane</keyword>
<keyword evidence="1" id="KW-0472">Membrane</keyword>
<protein>
    <submittedName>
        <fullName evidence="2">Uncharacterized protein</fullName>
    </submittedName>
</protein>
<organism evidence="2 3">
    <name type="scientific">Rhodohalobacter mucosus</name>
    <dbReference type="NCBI Taxonomy" id="2079485"/>
    <lineage>
        <taxon>Bacteria</taxon>
        <taxon>Pseudomonadati</taxon>
        <taxon>Balneolota</taxon>
        <taxon>Balneolia</taxon>
        <taxon>Balneolales</taxon>
        <taxon>Balneolaceae</taxon>
        <taxon>Rhodohalobacter</taxon>
    </lineage>
</organism>
<gene>
    <name evidence="2" type="ORF">DDZ15_11015</name>
</gene>
<name>A0A316TP04_9BACT</name>
<sequence length="164" mass="18255">MKRNELENRINDAADGLLTDAERVVLERELEQYPDLMQDYRDIMALPDISGIYGTEDEHRDASSIRSIRERLIEHEPFSMASVFWFKKFALAASLLILTASSLAGFLTGAFSGAAYTDAITADELIYPQDPSFADEYVSYISDWPGEGGIEDTQGEETNTTGAQ</sequence>
<keyword evidence="1" id="KW-1133">Transmembrane helix</keyword>
<feature type="transmembrane region" description="Helical" evidence="1">
    <location>
        <begin position="89"/>
        <end position="111"/>
    </location>
</feature>
<dbReference type="EMBL" id="QGGB01000007">
    <property type="protein sequence ID" value="PWN06343.1"/>
    <property type="molecule type" value="Genomic_DNA"/>
</dbReference>
<reference evidence="2 3" key="1">
    <citation type="submission" date="2018-05" db="EMBL/GenBank/DDBJ databases">
        <title>Rhodohalobacter halophilus gen. nov., sp. nov., a moderately halophilic member of the family Balneolaceae.</title>
        <authorList>
            <person name="Liu Z.-W."/>
        </authorList>
    </citation>
    <scope>NUCLEOTIDE SEQUENCE [LARGE SCALE GENOMIC DNA]</scope>
    <source>
        <strain evidence="2 3">8A47</strain>
    </source>
</reference>
<accession>A0A316TP04</accession>